<sequence length="91" mass="9575">MSRGGSGGAVAAAKGVKKKGSTFVIDCAKPVEDKIMDIASLEKSISRWPAARPGPLAMPSLSPATRARLPARPRDLSPNGQYLCKEVNGHF</sequence>
<dbReference type="InterPro" id="IPR002671">
    <property type="entry name" value="Ribosomal_eL22"/>
</dbReference>
<organism evidence="6 7">
    <name type="scientific">Musa balbisiana</name>
    <name type="common">Banana</name>
    <dbReference type="NCBI Taxonomy" id="52838"/>
    <lineage>
        <taxon>Eukaryota</taxon>
        <taxon>Viridiplantae</taxon>
        <taxon>Streptophyta</taxon>
        <taxon>Embryophyta</taxon>
        <taxon>Tracheophyta</taxon>
        <taxon>Spermatophyta</taxon>
        <taxon>Magnoliopsida</taxon>
        <taxon>Liliopsida</taxon>
        <taxon>Zingiberales</taxon>
        <taxon>Musaceae</taxon>
        <taxon>Musa</taxon>
    </lineage>
</organism>
<dbReference type="PANTHER" id="PTHR10064:SF0">
    <property type="entry name" value="FI24544P1-RELATED"/>
    <property type="match status" value="1"/>
</dbReference>
<evidence type="ECO:0000256" key="5">
    <source>
        <dbReference type="ARBA" id="ARBA00041214"/>
    </source>
</evidence>
<comment type="similarity">
    <text evidence="1">Belongs to the eukaryotic ribosomal protein eL22 family.</text>
</comment>
<evidence type="ECO:0000256" key="4">
    <source>
        <dbReference type="ARBA" id="ARBA00040613"/>
    </source>
</evidence>
<accession>A0A4S8JRG2</accession>
<evidence type="ECO:0000256" key="3">
    <source>
        <dbReference type="ARBA" id="ARBA00023274"/>
    </source>
</evidence>
<evidence type="ECO:0000313" key="6">
    <source>
        <dbReference type="EMBL" id="THU64661.1"/>
    </source>
</evidence>
<name>A0A4S8JRG2_MUSBA</name>
<dbReference type="GO" id="GO:0003723">
    <property type="term" value="F:RNA binding"/>
    <property type="evidence" value="ECO:0007669"/>
    <property type="project" value="TreeGrafter"/>
</dbReference>
<evidence type="ECO:0000256" key="2">
    <source>
        <dbReference type="ARBA" id="ARBA00022980"/>
    </source>
</evidence>
<dbReference type="Proteomes" id="UP000317650">
    <property type="component" value="Chromosome 1"/>
</dbReference>
<dbReference type="InterPro" id="IPR038526">
    <property type="entry name" value="Ribosomal_eL22_sf"/>
</dbReference>
<proteinExistence type="inferred from homology"/>
<dbReference type="GO" id="GO:1990904">
    <property type="term" value="C:ribonucleoprotein complex"/>
    <property type="evidence" value="ECO:0007669"/>
    <property type="project" value="UniProtKB-KW"/>
</dbReference>
<dbReference type="GO" id="GO:0002181">
    <property type="term" value="P:cytoplasmic translation"/>
    <property type="evidence" value="ECO:0007669"/>
    <property type="project" value="TreeGrafter"/>
</dbReference>
<dbReference type="GO" id="GO:0005840">
    <property type="term" value="C:ribosome"/>
    <property type="evidence" value="ECO:0007669"/>
    <property type="project" value="UniProtKB-KW"/>
</dbReference>
<gene>
    <name evidence="6" type="ORF">C4D60_Mb01t28810</name>
</gene>
<evidence type="ECO:0000313" key="7">
    <source>
        <dbReference type="Proteomes" id="UP000317650"/>
    </source>
</evidence>
<keyword evidence="3" id="KW-0687">Ribonucleoprotein</keyword>
<evidence type="ECO:0000256" key="1">
    <source>
        <dbReference type="ARBA" id="ARBA00007817"/>
    </source>
</evidence>
<keyword evidence="2" id="KW-0689">Ribosomal protein</keyword>
<comment type="caution">
    <text evidence="6">The sequence shown here is derived from an EMBL/GenBank/DDBJ whole genome shotgun (WGS) entry which is preliminary data.</text>
</comment>
<protein>
    <recommendedName>
        <fullName evidence="4">Large ribosomal subunit protein eL22</fullName>
    </recommendedName>
    <alternativeName>
        <fullName evidence="5">60S ribosomal protein L22</fullName>
    </alternativeName>
</protein>
<dbReference type="GO" id="GO:0003735">
    <property type="term" value="F:structural constituent of ribosome"/>
    <property type="evidence" value="ECO:0007669"/>
    <property type="project" value="InterPro"/>
</dbReference>
<reference evidence="6 7" key="1">
    <citation type="journal article" date="2019" name="Nat. Plants">
        <title>Genome sequencing of Musa balbisiana reveals subgenome evolution and function divergence in polyploid bananas.</title>
        <authorList>
            <person name="Yao X."/>
        </authorList>
    </citation>
    <scope>NUCLEOTIDE SEQUENCE [LARGE SCALE GENOMIC DNA]</scope>
    <source>
        <strain evidence="7">cv. DH-PKW</strain>
        <tissue evidence="6">Leaves</tissue>
    </source>
</reference>
<dbReference type="EMBL" id="PYDT01000004">
    <property type="protein sequence ID" value="THU64661.1"/>
    <property type="molecule type" value="Genomic_DNA"/>
</dbReference>
<dbReference type="AlphaFoldDB" id="A0A4S8JRG2"/>
<dbReference type="PANTHER" id="PTHR10064">
    <property type="entry name" value="60S RIBOSOMAL PROTEIN L22"/>
    <property type="match status" value="1"/>
</dbReference>
<dbReference type="Gene3D" id="3.30.1360.210">
    <property type="match status" value="1"/>
</dbReference>
<keyword evidence="7" id="KW-1185">Reference proteome</keyword>
<dbReference type="STRING" id="52838.A0A4S8JRG2"/>